<dbReference type="NCBIfam" id="NF041373">
    <property type="entry name" value="HGG_STG"/>
    <property type="match status" value="1"/>
</dbReference>
<protein>
    <submittedName>
        <fullName evidence="1">Periplasmic glucans biosynthesis protein</fullName>
    </submittedName>
</protein>
<gene>
    <name evidence="1" type="ORF">NCTC12391_00150</name>
</gene>
<dbReference type="EMBL" id="CAACXN010000005">
    <property type="protein sequence ID" value="VEW10356.1"/>
    <property type="molecule type" value="Genomic_DNA"/>
</dbReference>
<sequence>MQCGARTRSGAPCKTPVVRGSTRCRMHGGSSPQAREKAKRRLVEADARAALAHEGLRPLGDPIVELGKLATEVSAMKDALAARVNALPAPTAVDGFGNEIIRAEVKLYSEALDRTIKVLDLLGRHDLEARLVRVAEDQGRLFEYLVSGIISELSLTPKQTAQLPEVMTKWLRRTAEGVSSRELPPAA</sequence>
<name>A0A449CYN3_9MICO</name>
<accession>A0A449CYN3</accession>
<dbReference type="InterPro" id="IPR047675">
    <property type="entry name" value="Putative_zinc-bd"/>
</dbReference>
<reference evidence="1 2" key="1">
    <citation type="submission" date="2019-02" db="EMBL/GenBank/DDBJ databases">
        <authorList>
            <consortium name="Pathogen Informatics"/>
        </authorList>
    </citation>
    <scope>NUCLEOTIDE SEQUENCE [LARGE SCALE GENOMIC DNA]</scope>
    <source>
        <strain evidence="1 2">3012STDY7078520</strain>
    </source>
</reference>
<dbReference type="Proteomes" id="UP000386281">
    <property type="component" value="Unassembled WGS sequence"/>
</dbReference>
<dbReference type="AlphaFoldDB" id="A0A449CYN3"/>
<proteinExistence type="predicted"/>
<organism evidence="1 2">
    <name type="scientific">Brevibacterium casei</name>
    <dbReference type="NCBI Taxonomy" id="33889"/>
    <lineage>
        <taxon>Bacteria</taxon>
        <taxon>Bacillati</taxon>
        <taxon>Actinomycetota</taxon>
        <taxon>Actinomycetes</taxon>
        <taxon>Micrococcales</taxon>
        <taxon>Brevibacteriaceae</taxon>
        <taxon>Brevibacterium</taxon>
    </lineage>
</organism>
<evidence type="ECO:0000313" key="2">
    <source>
        <dbReference type="Proteomes" id="UP000386281"/>
    </source>
</evidence>
<evidence type="ECO:0000313" key="1">
    <source>
        <dbReference type="EMBL" id="VEW10356.1"/>
    </source>
</evidence>